<keyword evidence="2" id="KW-1185">Reference proteome</keyword>
<dbReference type="AlphaFoldDB" id="A0A1Z4MS19"/>
<organism evidence="1 2">
    <name type="scientific">Tolypothrix tenuis PCC 7101</name>
    <dbReference type="NCBI Taxonomy" id="231146"/>
    <lineage>
        <taxon>Bacteria</taxon>
        <taxon>Bacillati</taxon>
        <taxon>Cyanobacteriota</taxon>
        <taxon>Cyanophyceae</taxon>
        <taxon>Nostocales</taxon>
        <taxon>Tolypothrichaceae</taxon>
        <taxon>Tolypothrix</taxon>
    </lineage>
</organism>
<accession>A0A1Z4MS19</accession>
<dbReference type="Proteomes" id="UP000218785">
    <property type="component" value="Chromosome"/>
</dbReference>
<protein>
    <submittedName>
        <fullName evidence="1">Molybdopterin-dependent oxidoreductase alpha subunit</fullName>
    </submittedName>
</protein>
<dbReference type="KEGG" id="ttq:NIES37_02050"/>
<evidence type="ECO:0000313" key="1">
    <source>
        <dbReference type="EMBL" id="BAY96275.1"/>
    </source>
</evidence>
<dbReference type="RefSeq" id="WP_321206625.1">
    <property type="nucleotide sequence ID" value="NZ_CAWNJS010000001.1"/>
</dbReference>
<gene>
    <name evidence="1" type="ORF">NIES37_02050</name>
</gene>
<sequence>MPIQPSNLQVHWLEGNILLDKTKRSVEGVPDYNAIARLEKI</sequence>
<name>A0A1Z4MS19_9CYAN</name>
<reference evidence="1 2" key="1">
    <citation type="submission" date="2017-06" db="EMBL/GenBank/DDBJ databases">
        <title>Genome sequencing of cyanobaciteial culture collection at National Institute for Environmental Studies (NIES).</title>
        <authorList>
            <person name="Hirose Y."/>
            <person name="Shimura Y."/>
            <person name="Fujisawa T."/>
            <person name="Nakamura Y."/>
            <person name="Kawachi M."/>
        </authorList>
    </citation>
    <scope>NUCLEOTIDE SEQUENCE [LARGE SCALE GENOMIC DNA]</scope>
    <source>
        <strain evidence="1 2">NIES-37</strain>
    </source>
</reference>
<evidence type="ECO:0000313" key="2">
    <source>
        <dbReference type="Proteomes" id="UP000218785"/>
    </source>
</evidence>
<proteinExistence type="predicted"/>
<dbReference type="EMBL" id="AP018248">
    <property type="protein sequence ID" value="BAY96275.1"/>
    <property type="molecule type" value="Genomic_DNA"/>
</dbReference>